<dbReference type="InterPro" id="IPR009288">
    <property type="entry name" value="AIG2-like_dom"/>
</dbReference>
<dbReference type="InterPro" id="IPR045038">
    <property type="entry name" value="AIG2-like"/>
</dbReference>
<feature type="domain" description="Gamma-glutamylcyclotransferase AIG2-like" evidence="3">
    <location>
        <begin position="7"/>
        <end position="106"/>
    </location>
</feature>
<reference evidence="4 5" key="1">
    <citation type="submission" date="2016-12" db="EMBL/GenBank/DDBJ databases">
        <authorList>
            <person name="Song W.-J."/>
            <person name="Kurnit D.M."/>
        </authorList>
    </citation>
    <scope>NUCLEOTIDE SEQUENCE [LARGE SCALE GENOMIC DNA]</scope>
    <source>
        <strain evidence="4 5">175</strain>
    </source>
</reference>
<dbReference type="RefSeq" id="WP_085210465.1">
    <property type="nucleotide sequence ID" value="NZ_FXAM01000001.1"/>
</dbReference>
<gene>
    <name evidence="4" type="ORF">SAMN02949497_0977</name>
</gene>
<dbReference type="EMBL" id="FXAM01000001">
    <property type="protein sequence ID" value="SMF93690.1"/>
    <property type="molecule type" value="Genomic_DNA"/>
</dbReference>
<dbReference type="Gene3D" id="3.10.490.10">
    <property type="entry name" value="Gamma-glutamyl cyclotransferase-like"/>
    <property type="match status" value="1"/>
</dbReference>
<dbReference type="STRING" id="1760988.SAMN02949497_0977"/>
<dbReference type="Pfam" id="PF06094">
    <property type="entry name" value="GGACT"/>
    <property type="match status" value="1"/>
</dbReference>
<evidence type="ECO:0000259" key="3">
    <source>
        <dbReference type="Pfam" id="PF06094"/>
    </source>
</evidence>
<dbReference type="AlphaFoldDB" id="A0A1Y6CU21"/>
<dbReference type="PANTHER" id="PTHR31544:SF2">
    <property type="entry name" value="AIG2-LIKE PROTEIN D"/>
    <property type="match status" value="1"/>
</dbReference>
<organism evidence="4 5">
    <name type="scientific">Methylomagnum ishizawai</name>
    <dbReference type="NCBI Taxonomy" id="1760988"/>
    <lineage>
        <taxon>Bacteria</taxon>
        <taxon>Pseudomonadati</taxon>
        <taxon>Pseudomonadota</taxon>
        <taxon>Gammaproteobacteria</taxon>
        <taxon>Methylococcales</taxon>
        <taxon>Methylococcaceae</taxon>
        <taxon>Methylomagnum</taxon>
    </lineage>
</organism>
<protein>
    <recommendedName>
        <fullName evidence="2">Putative gamma-glutamylcyclotransferase</fullName>
    </recommendedName>
</protein>
<keyword evidence="1 4" id="KW-0808">Transferase</keyword>
<evidence type="ECO:0000256" key="2">
    <source>
        <dbReference type="ARBA" id="ARBA00030602"/>
    </source>
</evidence>
<proteinExistence type="predicted"/>
<name>A0A1Y6CU21_9GAMM</name>
<dbReference type="InterPro" id="IPR036568">
    <property type="entry name" value="GGCT-like_sf"/>
</dbReference>
<accession>A0A1Y6CU21</accession>
<evidence type="ECO:0000256" key="1">
    <source>
        <dbReference type="ARBA" id="ARBA00022679"/>
    </source>
</evidence>
<sequence>MGGIGNVFTYGTLQLPEVMHAVTRAVLPAQPATLPGYARYALRGLAYPGLRAQAGTATDGILYSDIDAAALRRLDDFEDGFYRRESLRVRLASGAWTRAEVYVVPPEHYGLLLPEAWDVEAFRATALDGFMARCRAGT</sequence>
<dbReference type="SUPFAM" id="SSF110857">
    <property type="entry name" value="Gamma-glutamyl cyclotransferase-like"/>
    <property type="match status" value="1"/>
</dbReference>
<dbReference type="InterPro" id="IPR013024">
    <property type="entry name" value="GGCT-like"/>
</dbReference>
<dbReference type="OrthoDB" id="279154at2"/>
<evidence type="ECO:0000313" key="4">
    <source>
        <dbReference type="EMBL" id="SMF93690.1"/>
    </source>
</evidence>
<dbReference type="PANTHER" id="PTHR31544">
    <property type="entry name" value="AIG2-LIKE PROTEIN D"/>
    <property type="match status" value="1"/>
</dbReference>
<keyword evidence="5" id="KW-1185">Reference proteome</keyword>
<dbReference type="CDD" id="cd06661">
    <property type="entry name" value="GGCT_like"/>
    <property type="match status" value="1"/>
</dbReference>
<evidence type="ECO:0000313" key="5">
    <source>
        <dbReference type="Proteomes" id="UP000192923"/>
    </source>
</evidence>
<dbReference type="Proteomes" id="UP000192923">
    <property type="component" value="Unassembled WGS sequence"/>
</dbReference>
<dbReference type="GO" id="GO:0016740">
    <property type="term" value="F:transferase activity"/>
    <property type="evidence" value="ECO:0007669"/>
    <property type="project" value="UniProtKB-KW"/>
</dbReference>